<keyword evidence="1" id="KW-0175">Coiled coil</keyword>
<protein>
    <recommendedName>
        <fullName evidence="4">Maternal effect embryo arrest 22</fullName>
    </recommendedName>
</protein>
<name>A0A2P2JK50_RHIMU</name>
<organism evidence="3">
    <name type="scientific">Rhizophora mucronata</name>
    <name type="common">Asiatic mangrove</name>
    <dbReference type="NCBI Taxonomy" id="61149"/>
    <lineage>
        <taxon>Eukaryota</taxon>
        <taxon>Viridiplantae</taxon>
        <taxon>Streptophyta</taxon>
        <taxon>Embryophyta</taxon>
        <taxon>Tracheophyta</taxon>
        <taxon>Spermatophyta</taxon>
        <taxon>Magnoliopsida</taxon>
        <taxon>eudicotyledons</taxon>
        <taxon>Gunneridae</taxon>
        <taxon>Pentapetalae</taxon>
        <taxon>rosids</taxon>
        <taxon>fabids</taxon>
        <taxon>Malpighiales</taxon>
        <taxon>Rhizophoraceae</taxon>
        <taxon>Rhizophora</taxon>
    </lineage>
</organism>
<proteinExistence type="predicted"/>
<evidence type="ECO:0000256" key="2">
    <source>
        <dbReference type="SAM" id="MobiDB-lite"/>
    </source>
</evidence>
<sequence length="1707" mass="191488">MAADVPVKQPPLNPCCASWNEKYTKLLERRNALKQAINVLSQQVDKVQAENLSLKKTCDLERGRVETETKEKEKELAARVALENKISALRSEISSLRLNGNADGGDKTGELEVLQDQVSQGKKEINWLKKLLEEEKIRADSEWKNTEAEKKSVAETLKQVKELKTRAEKERKCADTEAKKANEYQLQLETLKKEANEAKSQLIIQTVKFEESNKRLEAEKHKLNKERKWVDSEKAKLDELQKLAEVNAKKTLEEKSRVDSLSQQLEDAQRTIEGLQKADEERKHGDVEVKKAEEYQLQLGELRKEIDEVKSKLAIETVKSEKANKKLEAEKRKVAKERKHACSEMAKVGELERIVEVIQKKVMEKDSHTESLSRQLESALRTIKDLRKVDEERMCVNIKEKKADEYWCQLEALKKEAEETKSKLATETLKLEEANRKFEEEENKMTREREITVIEMAKADEQRHLLERKLMEEKSHAESLRRQLADSQLTTEKLQKEMHMFMSSINLSEVPCDQPNGNCNVEAAKIRYQLWLETLKKDAYYLRLALEFLKSDVVTNNFDFDSKKYLTEKQSADMDMVKAEEKRKLLEIHMKVAMEERSRADQLAHQLEEYRKKVELLEKEMQKLLSSRKGVQSTGSLTKKDLNSQREKMKHLEKQLKLVKIRLKTTKEVAKLEKARQTMLQQELSHLKLDFDQISGRLDVLDKYFPLKYEGTKHRRKAVDFLDKKRQRMKRKISQVESFGAYHENEVEPLRPWCTAVTSSAPLGQTIDCTAPLLPVSGGNHMELTSGIHSKLEPLLGGSNKKLLQPSAINSSSASFSDGQLVGSQERDAITTAPGNLMEDNFNVHPTMSSISAEVTKSPRNENLAVVAENSVKSPHSTDIKQLEHGKKKRICDAIESIECLRLEGKKLHLQMEANLSILNDMLSKQIIKPLEESMTVEPNMQSHSVSNHHRLYKKRKVSHVEKVIKQSHIDKLKSTEGIWNGIQDDANKCRQNSSCANHLMLTHLACKEGLSNSFGCGLESVAVIEEVTNGNYLKLLELDDPADEECYRKARELPMSPSLPDIEFSTGEIFGRDEIEPLVEGIFHRGLLFEKEVPVPSHCFDVIDMEIISNGGKCGSSGTYRNELLQGDVGSLNYFDIRGNKDDSCGAIRAAIISDSQAPHSVVDGKVSNLPGSGVEREFGPAHGNIPMYCVIFSNINDAGSISRIIYATKTSMASSSLDSQLVSRVQKILLGLKMQDILPREKACAVFSTLLLSFSVFTWGKTASVCGTNFVTCLDLFGAHLNAVMSDGEGRNLFAEVCCLDELLGLIEDFLMNRRVLVYVDASSSGLADHESGIEVLLDGININLSSKAASDDQLLAGSIILGSICVAIGHFDAICDAAYNLLWTWRCNPVLLAILHVFAYLGGNKFFSLHENSLMMTVLKSVVLFLEGRNMPLASTSTCLFAACPGAKCPFMEDALSVDDIRSILLDSIQNYAGIGTMHQHQMDLSHLSNSSVLCPKLKAVNGYKQGHCVLDSSCDASCCLKKCVIAVTDSTSAANGTLCDLSDLLSLLELLACNVNWEWTHDKVIAELLKLLESHGHGNFTIAVVVLLGQLGRLGVAAHGYDDERVENVRCKISSFLWRDANIRAALPVQIAIVNALLGLLSVDFENLTQCNLQFSAGASQSVYRTLIRDWFSLLSKEQQDLSSSLLQSAGVHMSEMMTLMPS</sequence>
<evidence type="ECO:0008006" key="4">
    <source>
        <dbReference type="Google" id="ProtNLM"/>
    </source>
</evidence>
<feature type="region of interest" description="Disordered" evidence="2">
    <location>
        <begin position="628"/>
        <end position="649"/>
    </location>
</feature>
<feature type="coiled-coil region" evidence="1">
    <location>
        <begin position="16"/>
        <end position="99"/>
    </location>
</feature>
<dbReference type="PANTHER" id="PTHR35480">
    <property type="entry name" value="MATERNAL EFFECT EMBRYO ARREST 22"/>
    <property type="match status" value="1"/>
</dbReference>
<evidence type="ECO:0000256" key="1">
    <source>
        <dbReference type="SAM" id="Coils"/>
    </source>
</evidence>
<reference evidence="3" key="1">
    <citation type="submission" date="2018-02" db="EMBL/GenBank/DDBJ databases">
        <title>Rhizophora mucronata_Transcriptome.</title>
        <authorList>
            <person name="Meera S.P."/>
            <person name="Sreeshan A."/>
            <person name="Augustine A."/>
        </authorList>
    </citation>
    <scope>NUCLEOTIDE SEQUENCE</scope>
    <source>
        <tissue evidence="3">Leaf</tissue>
    </source>
</reference>
<feature type="coiled-coil region" evidence="1">
    <location>
        <begin position="150"/>
        <end position="344"/>
    </location>
</feature>
<feature type="coiled-coil region" evidence="1">
    <location>
        <begin position="369"/>
        <end position="497"/>
    </location>
</feature>
<evidence type="ECO:0000313" key="3">
    <source>
        <dbReference type="EMBL" id="MBW93829.1"/>
    </source>
</evidence>
<dbReference type="EMBL" id="GGEC01013346">
    <property type="protein sequence ID" value="MBW93829.1"/>
    <property type="molecule type" value="Transcribed_RNA"/>
</dbReference>
<dbReference type="PANTHER" id="PTHR35480:SF1">
    <property type="entry name" value="MATERNAL EFFECT EMBRYO ARREST 22"/>
    <property type="match status" value="1"/>
</dbReference>
<feature type="compositionally biased region" description="Basic and acidic residues" evidence="2">
    <location>
        <begin position="638"/>
        <end position="649"/>
    </location>
</feature>
<accession>A0A2P2JK50</accession>